<dbReference type="Pfam" id="PF05161">
    <property type="entry name" value="MOFRL"/>
    <property type="match status" value="1"/>
</dbReference>
<dbReference type="InterPro" id="IPR007835">
    <property type="entry name" value="MOFRL"/>
</dbReference>
<feature type="domain" description="MOFRL" evidence="1">
    <location>
        <begin position="307"/>
        <end position="412"/>
    </location>
</feature>
<dbReference type="InterPro" id="IPR025286">
    <property type="entry name" value="MOFRL_assoc_dom"/>
</dbReference>
<dbReference type="PANTHER" id="PTHR12227:SF0">
    <property type="entry name" value="GLYCERATE KINASE"/>
    <property type="match status" value="1"/>
</dbReference>
<name>A0A419AA18_9RHOB</name>
<feature type="domain" description="MOFRL-associated" evidence="2">
    <location>
        <begin position="12"/>
        <end position="240"/>
    </location>
</feature>
<dbReference type="AlphaFoldDB" id="A0A419AA18"/>
<protein>
    <submittedName>
        <fullName evidence="3">DUF4147 domain-containing protein</fullName>
    </submittedName>
</protein>
<gene>
    <name evidence="3" type="ORF">D3P05_05025</name>
</gene>
<reference evidence="4" key="1">
    <citation type="submission" date="2018-09" db="EMBL/GenBank/DDBJ databases">
        <title>Paracoccus onubensis nov. sp. a moderate halophilic bacterium isolated from Gruta de las Maravillas (Aracena, Spain).</title>
        <authorList>
            <person name="Jurado V."/>
            <person name="Gutierrez-Patricio S."/>
            <person name="Gonzalez-Pimentel J.L."/>
            <person name="Miller A.Z."/>
            <person name="Laiz L."/>
            <person name="Saiz-Jimenez C."/>
        </authorList>
    </citation>
    <scope>NUCLEOTIDE SEQUENCE [LARGE SCALE GENOMIC DNA]</scope>
    <source>
        <strain evidence="4">DSM 26381</strain>
    </source>
</reference>
<dbReference type="RefSeq" id="WP_119897086.1">
    <property type="nucleotide sequence ID" value="NZ_QNRC01000032.1"/>
</dbReference>
<evidence type="ECO:0000313" key="4">
    <source>
        <dbReference type="Proteomes" id="UP000283587"/>
    </source>
</evidence>
<dbReference type="Gene3D" id="3.40.50.10180">
    <property type="entry name" value="Glycerate kinase, MOFRL-like N-terminal domain"/>
    <property type="match status" value="1"/>
</dbReference>
<dbReference type="Pfam" id="PF13660">
    <property type="entry name" value="DUF4147"/>
    <property type="match status" value="1"/>
</dbReference>
<comment type="caution">
    <text evidence="3">The sequence shown here is derived from an EMBL/GenBank/DDBJ whole genome shotgun (WGS) entry which is preliminary data.</text>
</comment>
<dbReference type="Gene3D" id="3.40.1480.10">
    <property type="entry name" value="MOFRL domain"/>
    <property type="match status" value="1"/>
</dbReference>
<dbReference type="InterPro" id="IPR038614">
    <property type="entry name" value="GK_N_sf"/>
</dbReference>
<dbReference type="EMBL" id="QZEW01000016">
    <property type="protein sequence ID" value="RJL19424.1"/>
    <property type="molecule type" value="Genomic_DNA"/>
</dbReference>
<evidence type="ECO:0000313" key="3">
    <source>
        <dbReference type="EMBL" id="RJL19424.1"/>
    </source>
</evidence>
<dbReference type="Proteomes" id="UP000283587">
    <property type="component" value="Unassembled WGS sequence"/>
</dbReference>
<sequence length="419" mass="42397">MTARIADMRALARKLYDAAVRAADPALAVRRHFQGHPPAAPAAAGQTILIAIGKAAPAMLAEAMAHVPGPVTALAVTHDGNGRDIPGARVLTAGHPEPDEAGLAAGQEIIALLDRAGPQDRVIALISGGGSALVPAPRPPLTLADKQQVNRLLLASGLEIGQVNLVRQQLSDLKGGGFLRHAAPAPVTALILSDVIGNDLGAIASGPTVAPLGSPREALELLAGRGLLEKLPAKVRELLETGAPPAPLPEAENHLIGSNEISLAAMLAAVPEGWAGRIVSDRLTGDVAEAAARIAEAAGSRRDRPEALIFGGETTVALRGTGKGGRNQELALRIALTGGDWPGHWVFLSGGTDGRDGPTDAAGGIVDAGTADRIRAAGRDGPALLANNDSHAALQAAGDLLLTGATGTNVADVQVLLLA</sequence>
<evidence type="ECO:0000259" key="1">
    <source>
        <dbReference type="Pfam" id="PF05161"/>
    </source>
</evidence>
<organism evidence="3 4">
    <name type="scientific">Paracoccus siganidrum</name>
    <dbReference type="NCBI Taxonomy" id="1276757"/>
    <lineage>
        <taxon>Bacteria</taxon>
        <taxon>Pseudomonadati</taxon>
        <taxon>Pseudomonadota</taxon>
        <taxon>Alphaproteobacteria</taxon>
        <taxon>Rhodobacterales</taxon>
        <taxon>Paracoccaceae</taxon>
        <taxon>Paracoccus</taxon>
    </lineage>
</organism>
<dbReference type="InterPro" id="IPR037035">
    <property type="entry name" value="GK-like_C_sf"/>
</dbReference>
<proteinExistence type="predicted"/>
<dbReference type="InterPro" id="IPR039760">
    <property type="entry name" value="MOFRL_protein"/>
</dbReference>
<keyword evidence="4" id="KW-1185">Reference proteome</keyword>
<accession>A0A419AA18</accession>
<dbReference type="GO" id="GO:0005737">
    <property type="term" value="C:cytoplasm"/>
    <property type="evidence" value="ECO:0007669"/>
    <property type="project" value="TreeGrafter"/>
</dbReference>
<dbReference type="PANTHER" id="PTHR12227">
    <property type="entry name" value="GLYCERATE KINASE"/>
    <property type="match status" value="1"/>
</dbReference>
<dbReference type="OrthoDB" id="9766552at2"/>
<dbReference type="SUPFAM" id="SSF82544">
    <property type="entry name" value="GckA/TtuD-like"/>
    <property type="match status" value="1"/>
</dbReference>
<evidence type="ECO:0000259" key="2">
    <source>
        <dbReference type="Pfam" id="PF13660"/>
    </source>
</evidence>
<dbReference type="GO" id="GO:0008887">
    <property type="term" value="F:glycerate kinase activity"/>
    <property type="evidence" value="ECO:0007669"/>
    <property type="project" value="InterPro"/>
</dbReference>